<dbReference type="EMBL" id="MGAV01000014">
    <property type="protein sequence ID" value="OGK54582.1"/>
    <property type="molecule type" value="Genomic_DNA"/>
</dbReference>
<gene>
    <name evidence="1" type="ORF">A3H78_01710</name>
</gene>
<accession>A0A1F7JG79</accession>
<name>A0A1F7JG79_9BACT</name>
<comment type="caution">
    <text evidence="1">The sequence shown here is derived from an EMBL/GenBank/DDBJ whole genome shotgun (WGS) entry which is preliminary data.</text>
</comment>
<reference evidence="1 2" key="1">
    <citation type="journal article" date="2016" name="Nat. Commun.">
        <title>Thousands of microbial genomes shed light on interconnected biogeochemical processes in an aquifer system.</title>
        <authorList>
            <person name="Anantharaman K."/>
            <person name="Brown C.T."/>
            <person name="Hug L.A."/>
            <person name="Sharon I."/>
            <person name="Castelle C.J."/>
            <person name="Probst A.J."/>
            <person name="Thomas B.C."/>
            <person name="Singh A."/>
            <person name="Wilkins M.J."/>
            <person name="Karaoz U."/>
            <person name="Brodie E.L."/>
            <person name="Williams K.H."/>
            <person name="Hubbard S.S."/>
            <person name="Banfield J.F."/>
        </authorList>
    </citation>
    <scope>NUCLEOTIDE SEQUENCE [LARGE SCALE GENOMIC DNA]</scope>
</reference>
<dbReference type="Proteomes" id="UP000177418">
    <property type="component" value="Unassembled WGS sequence"/>
</dbReference>
<evidence type="ECO:0000313" key="2">
    <source>
        <dbReference type="Proteomes" id="UP000177418"/>
    </source>
</evidence>
<evidence type="ECO:0000313" key="1">
    <source>
        <dbReference type="EMBL" id="OGK54582.1"/>
    </source>
</evidence>
<dbReference type="AlphaFoldDB" id="A0A1F7JG79"/>
<organism evidence="1 2">
    <name type="scientific">Candidatus Roizmanbacteria bacterium RIFCSPLOWO2_02_FULL_36_11</name>
    <dbReference type="NCBI Taxonomy" id="1802071"/>
    <lineage>
        <taxon>Bacteria</taxon>
        <taxon>Candidatus Roizmaniibacteriota</taxon>
    </lineage>
</organism>
<protein>
    <submittedName>
        <fullName evidence="1">Uncharacterized protein</fullName>
    </submittedName>
</protein>
<proteinExistence type="predicted"/>
<sequence>MKKQLSPIFLLPLFLVSETATNKIETKVTQQGSGQVQVQTNVNSQSSQSVTIENNGKVEKKESGTTKTRIEVDVNGQKKIVESDKPGLYSVEYKNGNYTTQTQATDESKKNNIVLNTDTISYIDKIKTTSLSDYIHNQIQSIFNRLKFRFFGR</sequence>